<keyword evidence="3" id="KW-1185">Reference proteome</keyword>
<feature type="compositionally biased region" description="Basic and acidic residues" evidence="1">
    <location>
        <begin position="72"/>
        <end position="81"/>
    </location>
</feature>
<evidence type="ECO:0000256" key="1">
    <source>
        <dbReference type="SAM" id="MobiDB-lite"/>
    </source>
</evidence>
<dbReference type="Proteomes" id="UP001161391">
    <property type="component" value="Unassembled WGS sequence"/>
</dbReference>
<accession>A0ABQ5VAS3</accession>
<organism evidence="2 3">
    <name type="scientific">Algimonas ampicilliniresistens</name>
    <dbReference type="NCBI Taxonomy" id="1298735"/>
    <lineage>
        <taxon>Bacteria</taxon>
        <taxon>Pseudomonadati</taxon>
        <taxon>Pseudomonadota</taxon>
        <taxon>Alphaproteobacteria</taxon>
        <taxon>Maricaulales</taxon>
        <taxon>Robiginitomaculaceae</taxon>
        <taxon>Algimonas</taxon>
    </lineage>
</organism>
<gene>
    <name evidence="2" type="ORF">GCM10007853_17770</name>
</gene>
<comment type="caution">
    <text evidence="2">The sequence shown here is derived from an EMBL/GenBank/DDBJ whole genome shotgun (WGS) entry which is preliminary data.</text>
</comment>
<protein>
    <submittedName>
        <fullName evidence="2">Uncharacterized protein</fullName>
    </submittedName>
</protein>
<dbReference type="EMBL" id="BSNK01000002">
    <property type="protein sequence ID" value="GLQ23903.1"/>
    <property type="molecule type" value="Genomic_DNA"/>
</dbReference>
<reference evidence="2" key="1">
    <citation type="journal article" date="2014" name="Int. J. Syst. Evol. Microbiol.">
        <title>Complete genome of a new Firmicutes species belonging to the dominant human colonic microbiota ('Ruminococcus bicirculans') reveals two chromosomes and a selective capacity to utilize plant glucans.</title>
        <authorList>
            <consortium name="NISC Comparative Sequencing Program"/>
            <person name="Wegmann U."/>
            <person name="Louis P."/>
            <person name="Goesmann A."/>
            <person name="Henrissat B."/>
            <person name="Duncan S.H."/>
            <person name="Flint H.J."/>
        </authorList>
    </citation>
    <scope>NUCLEOTIDE SEQUENCE</scope>
    <source>
        <strain evidence="2">NBRC 108219</strain>
    </source>
</reference>
<name>A0ABQ5VAS3_9PROT</name>
<evidence type="ECO:0000313" key="3">
    <source>
        <dbReference type="Proteomes" id="UP001161391"/>
    </source>
</evidence>
<proteinExistence type="predicted"/>
<sequence length="81" mass="9030">MKATKRRRISEAIANMPAPRTKAKTWSRTPGQTQPNMEKSNIRTGSPTISKFSPNSRKLIARRADAAPTQSHRREGTIQTA</sequence>
<reference evidence="2" key="2">
    <citation type="submission" date="2023-01" db="EMBL/GenBank/DDBJ databases">
        <title>Draft genome sequence of Algimonas ampicilliniresistens strain NBRC 108219.</title>
        <authorList>
            <person name="Sun Q."/>
            <person name="Mori K."/>
        </authorList>
    </citation>
    <scope>NUCLEOTIDE SEQUENCE</scope>
    <source>
        <strain evidence="2">NBRC 108219</strain>
    </source>
</reference>
<feature type="compositionally biased region" description="Polar residues" evidence="1">
    <location>
        <begin position="24"/>
        <end position="56"/>
    </location>
</feature>
<evidence type="ECO:0000313" key="2">
    <source>
        <dbReference type="EMBL" id="GLQ23903.1"/>
    </source>
</evidence>
<feature type="region of interest" description="Disordered" evidence="1">
    <location>
        <begin position="1"/>
        <end position="81"/>
    </location>
</feature>